<evidence type="ECO:0000313" key="8">
    <source>
        <dbReference type="EMBL" id="GLQ33756.1"/>
    </source>
</evidence>
<keyword evidence="5" id="KW-0175">Coiled coil</keyword>
<gene>
    <name evidence="8" type="ORF">GCM10007939_00390</name>
</gene>
<dbReference type="EMBL" id="BSNN01000001">
    <property type="protein sequence ID" value="GLQ33756.1"/>
    <property type="molecule type" value="Genomic_DNA"/>
</dbReference>
<dbReference type="GO" id="GO:0016853">
    <property type="term" value="F:isomerase activity"/>
    <property type="evidence" value="ECO:0007669"/>
    <property type="project" value="UniProtKB-KW"/>
</dbReference>
<sequence length="115" mass="13130">MRFIRLCFLLIISIALIVLALANRAFVELNLLPRGLADALGLSQSISLPLFLVILIGVFIGLLVGFFWEYLREYKHRKELGRSKKDLRQLEKEVKALKSTKDAPQDEIIALLDKH</sequence>
<keyword evidence="2 6" id="KW-0812">Transmembrane</keyword>
<evidence type="ECO:0000256" key="4">
    <source>
        <dbReference type="ARBA" id="ARBA00023136"/>
    </source>
</evidence>
<proteinExistence type="predicted"/>
<dbReference type="RefSeq" id="WP_284374957.1">
    <property type="nucleotide sequence ID" value="NZ_BSNN01000001.1"/>
</dbReference>
<accession>A0ABQ5VRG0</accession>
<keyword evidence="9" id="KW-1185">Reference proteome</keyword>
<feature type="transmembrane region" description="Helical" evidence="6">
    <location>
        <begin position="46"/>
        <end position="68"/>
    </location>
</feature>
<evidence type="ECO:0000256" key="2">
    <source>
        <dbReference type="ARBA" id="ARBA00022692"/>
    </source>
</evidence>
<evidence type="ECO:0000259" key="7">
    <source>
        <dbReference type="Pfam" id="PF06305"/>
    </source>
</evidence>
<keyword evidence="1" id="KW-1003">Cell membrane</keyword>
<evidence type="ECO:0000256" key="1">
    <source>
        <dbReference type="ARBA" id="ARBA00022475"/>
    </source>
</evidence>
<feature type="domain" description="Lipopolysaccharide assembly protein A" evidence="7">
    <location>
        <begin position="42"/>
        <end position="94"/>
    </location>
</feature>
<evidence type="ECO:0000256" key="5">
    <source>
        <dbReference type="SAM" id="Coils"/>
    </source>
</evidence>
<dbReference type="InterPro" id="IPR010445">
    <property type="entry name" value="LapA_dom"/>
</dbReference>
<evidence type="ECO:0000313" key="9">
    <source>
        <dbReference type="Proteomes" id="UP001156694"/>
    </source>
</evidence>
<comment type="caution">
    <text evidence="8">The sequence shown here is derived from an EMBL/GenBank/DDBJ whole genome shotgun (WGS) entry which is preliminary data.</text>
</comment>
<dbReference type="Proteomes" id="UP001156694">
    <property type="component" value="Unassembled WGS sequence"/>
</dbReference>
<keyword evidence="3 6" id="KW-1133">Transmembrane helix</keyword>
<feature type="coiled-coil region" evidence="5">
    <location>
        <begin position="80"/>
        <end position="107"/>
    </location>
</feature>
<evidence type="ECO:0000256" key="6">
    <source>
        <dbReference type="SAM" id="Phobius"/>
    </source>
</evidence>
<name>A0ABQ5VRG0_9RHOB</name>
<evidence type="ECO:0000256" key="3">
    <source>
        <dbReference type="ARBA" id="ARBA00022989"/>
    </source>
</evidence>
<reference evidence="9" key="1">
    <citation type="journal article" date="2019" name="Int. J. Syst. Evol. Microbiol.">
        <title>The Global Catalogue of Microorganisms (GCM) 10K type strain sequencing project: providing services to taxonomists for standard genome sequencing and annotation.</title>
        <authorList>
            <consortium name="The Broad Institute Genomics Platform"/>
            <consortium name="The Broad Institute Genome Sequencing Center for Infectious Disease"/>
            <person name="Wu L."/>
            <person name="Ma J."/>
        </authorList>
    </citation>
    <scope>NUCLEOTIDE SEQUENCE [LARGE SCALE GENOMIC DNA]</scope>
    <source>
        <strain evidence="9">NBRC 110140</strain>
    </source>
</reference>
<dbReference type="Pfam" id="PF06305">
    <property type="entry name" value="LapA_dom"/>
    <property type="match status" value="1"/>
</dbReference>
<keyword evidence="4 6" id="KW-0472">Membrane</keyword>
<protein>
    <submittedName>
        <fullName evidence="8">Phosphoribosylanthranilate isomerase</fullName>
    </submittedName>
</protein>
<organism evidence="8 9">
    <name type="scientific">Amylibacter marinus</name>
    <dbReference type="NCBI Taxonomy" id="1475483"/>
    <lineage>
        <taxon>Bacteria</taxon>
        <taxon>Pseudomonadati</taxon>
        <taxon>Pseudomonadota</taxon>
        <taxon>Alphaproteobacteria</taxon>
        <taxon>Rhodobacterales</taxon>
        <taxon>Paracoccaceae</taxon>
        <taxon>Amylibacter</taxon>
    </lineage>
</organism>
<keyword evidence="8" id="KW-0413">Isomerase</keyword>